<organism evidence="1 2">
    <name type="scientific">Discina gigas</name>
    <dbReference type="NCBI Taxonomy" id="1032678"/>
    <lineage>
        <taxon>Eukaryota</taxon>
        <taxon>Fungi</taxon>
        <taxon>Dikarya</taxon>
        <taxon>Ascomycota</taxon>
        <taxon>Pezizomycotina</taxon>
        <taxon>Pezizomycetes</taxon>
        <taxon>Pezizales</taxon>
        <taxon>Discinaceae</taxon>
        <taxon>Discina</taxon>
    </lineage>
</organism>
<reference evidence="1 2" key="1">
    <citation type="submission" date="2024-02" db="EMBL/GenBank/DDBJ databases">
        <title>Discinaceae phylogenomics.</title>
        <authorList>
            <person name="Dirks A.C."/>
            <person name="James T.Y."/>
        </authorList>
    </citation>
    <scope>NUCLEOTIDE SEQUENCE [LARGE SCALE GENOMIC DNA]</scope>
    <source>
        <strain evidence="1 2">ACD0624</strain>
    </source>
</reference>
<comment type="caution">
    <text evidence="1">The sequence shown here is derived from an EMBL/GenBank/DDBJ whole genome shotgun (WGS) entry which is preliminary data.</text>
</comment>
<dbReference type="Proteomes" id="UP001447188">
    <property type="component" value="Unassembled WGS sequence"/>
</dbReference>
<name>A0ABR3GCD8_9PEZI</name>
<dbReference type="EMBL" id="JBBBZM010000119">
    <property type="protein sequence ID" value="KAL0633624.1"/>
    <property type="molecule type" value="Genomic_DNA"/>
</dbReference>
<evidence type="ECO:0000313" key="2">
    <source>
        <dbReference type="Proteomes" id="UP001447188"/>
    </source>
</evidence>
<gene>
    <name evidence="1" type="ORF">Q9L58_007448</name>
</gene>
<accession>A0ABR3GCD8</accession>
<protein>
    <submittedName>
        <fullName evidence="1">Uncharacterized protein</fullName>
    </submittedName>
</protein>
<keyword evidence="2" id="KW-1185">Reference proteome</keyword>
<sequence>MRLAQAADSRLHQVGSGDPVYLLKDENYGVLVKIARDLSFADCEQDISVNWSGKEGPHVIDIEEYFFIKVEDHCRVIMKLAIPVCHFHGKSNETSEKVALGRNGSLVNQGLSTIFYEAEGSKNAPGKPRYA</sequence>
<evidence type="ECO:0000313" key="1">
    <source>
        <dbReference type="EMBL" id="KAL0633624.1"/>
    </source>
</evidence>
<proteinExistence type="predicted"/>